<name>A0A7Y9AS72_9ACTN</name>
<dbReference type="EMBL" id="JACCBB010000001">
    <property type="protein sequence ID" value="NYD20514.1"/>
    <property type="molecule type" value="Genomic_DNA"/>
</dbReference>
<dbReference type="RefSeq" id="WP_218884647.1">
    <property type="nucleotide sequence ID" value="NZ_BAAAGN010000002.1"/>
</dbReference>
<keyword evidence="3" id="KW-1185">Reference proteome</keyword>
<sequence>MSQLTDEQGPARTPTGNPSGARTAGVADIGDVADEVAARVVTVPGVEGLHPGRFGEVATYLPGRRVQGLRLDGQRLEVHVVLRFGVDIATTAQRIRAAVAPVVTAPVDVFVEDLTTPTAQTAPAPPA</sequence>
<evidence type="ECO:0000313" key="2">
    <source>
        <dbReference type="EMBL" id="NYD20514.1"/>
    </source>
</evidence>
<accession>A0A7Y9AS72</accession>
<proteinExistence type="predicted"/>
<dbReference type="Proteomes" id="UP000521922">
    <property type="component" value="Unassembled WGS sequence"/>
</dbReference>
<comment type="caution">
    <text evidence="2">The sequence shown here is derived from an EMBL/GenBank/DDBJ whole genome shotgun (WGS) entry which is preliminary data.</text>
</comment>
<evidence type="ECO:0000256" key="1">
    <source>
        <dbReference type="SAM" id="MobiDB-lite"/>
    </source>
</evidence>
<protein>
    <submittedName>
        <fullName evidence="2">Putative alkaline shock family protein YloU</fullName>
    </submittedName>
</protein>
<organism evidence="2 3">
    <name type="scientific">Kineococcus aurantiacus</name>
    <dbReference type="NCBI Taxonomy" id="37633"/>
    <lineage>
        <taxon>Bacteria</taxon>
        <taxon>Bacillati</taxon>
        <taxon>Actinomycetota</taxon>
        <taxon>Actinomycetes</taxon>
        <taxon>Kineosporiales</taxon>
        <taxon>Kineosporiaceae</taxon>
        <taxon>Kineococcus</taxon>
    </lineage>
</organism>
<reference evidence="2 3" key="1">
    <citation type="submission" date="2020-07" db="EMBL/GenBank/DDBJ databases">
        <title>Sequencing the genomes of 1000 actinobacteria strains.</title>
        <authorList>
            <person name="Klenk H.-P."/>
        </authorList>
    </citation>
    <scope>NUCLEOTIDE SEQUENCE [LARGE SCALE GENOMIC DNA]</scope>
    <source>
        <strain evidence="2 3">DSM 7487</strain>
    </source>
</reference>
<dbReference type="AlphaFoldDB" id="A0A7Y9AS72"/>
<gene>
    <name evidence="2" type="ORF">BJ968_000054</name>
</gene>
<evidence type="ECO:0000313" key="3">
    <source>
        <dbReference type="Proteomes" id="UP000521922"/>
    </source>
</evidence>
<feature type="region of interest" description="Disordered" evidence="1">
    <location>
        <begin position="1"/>
        <end position="28"/>
    </location>
</feature>